<feature type="domain" description="Glyoxal oxidase N-terminal" evidence="2">
    <location>
        <begin position="160"/>
        <end position="250"/>
    </location>
</feature>
<dbReference type="InterPro" id="IPR037293">
    <property type="entry name" value="Gal_Oxidase_central_sf"/>
</dbReference>
<proteinExistence type="predicted"/>
<reference evidence="3" key="1">
    <citation type="submission" date="2022-04" db="EMBL/GenBank/DDBJ databases">
        <title>Carnegiea gigantea Genome sequencing and assembly v2.</title>
        <authorList>
            <person name="Copetti D."/>
            <person name="Sanderson M.J."/>
            <person name="Burquez A."/>
            <person name="Wojciechowski M.F."/>
        </authorList>
    </citation>
    <scope>NUCLEOTIDE SEQUENCE</scope>
    <source>
        <strain evidence="3">SGP5-SGP5p</strain>
        <tissue evidence="3">Aerial part</tissue>
    </source>
</reference>
<evidence type="ECO:0000259" key="2">
    <source>
        <dbReference type="Pfam" id="PF07250"/>
    </source>
</evidence>
<feature type="compositionally biased region" description="Low complexity" evidence="1">
    <location>
        <begin position="115"/>
        <end position="133"/>
    </location>
</feature>
<dbReference type="AlphaFoldDB" id="A0A9Q1KP62"/>
<organism evidence="3 4">
    <name type="scientific">Carnegiea gigantea</name>
    <dbReference type="NCBI Taxonomy" id="171969"/>
    <lineage>
        <taxon>Eukaryota</taxon>
        <taxon>Viridiplantae</taxon>
        <taxon>Streptophyta</taxon>
        <taxon>Embryophyta</taxon>
        <taxon>Tracheophyta</taxon>
        <taxon>Spermatophyta</taxon>
        <taxon>Magnoliopsida</taxon>
        <taxon>eudicotyledons</taxon>
        <taxon>Gunneridae</taxon>
        <taxon>Pentapetalae</taxon>
        <taxon>Caryophyllales</taxon>
        <taxon>Cactineae</taxon>
        <taxon>Cactaceae</taxon>
        <taxon>Cactoideae</taxon>
        <taxon>Echinocereeae</taxon>
        <taxon>Carnegiea</taxon>
    </lineage>
</organism>
<comment type="caution">
    <text evidence="3">The sequence shown here is derived from an EMBL/GenBank/DDBJ whole genome shotgun (WGS) entry which is preliminary data.</text>
</comment>
<dbReference type="InterPro" id="IPR009880">
    <property type="entry name" value="Glyoxal_oxidase_N"/>
</dbReference>
<feature type="region of interest" description="Disordered" evidence="1">
    <location>
        <begin position="1"/>
        <end position="23"/>
    </location>
</feature>
<keyword evidence="4" id="KW-1185">Reference proteome</keyword>
<dbReference type="PANTHER" id="PTHR32208">
    <property type="entry name" value="SECRETED PROTEIN-RELATED"/>
    <property type="match status" value="1"/>
</dbReference>
<dbReference type="Gene3D" id="2.130.10.80">
    <property type="entry name" value="Galactose oxidase/kelch, beta-propeller"/>
    <property type="match status" value="1"/>
</dbReference>
<dbReference type="OrthoDB" id="1938060at2759"/>
<evidence type="ECO:0000313" key="3">
    <source>
        <dbReference type="EMBL" id="KAJ8446316.1"/>
    </source>
</evidence>
<evidence type="ECO:0000256" key="1">
    <source>
        <dbReference type="SAM" id="MobiDB-lite"/>
    </source>
</evidence>
<feature type="compositionally biased region" description="Low complexity" evidence="1">
    <location>
        <begin position="96"/>
        <end position="105"/>
    </location>
</feature>
<dbReference type="Pfam" id="PF07250">
    <property type="entry name" value="Glyoxal_oxid_N"/>
    <property type="match status" value="1"/>
</dbReference>
<dbReference type="EMBL" id="JAKOGI010000057">
    <property type="protein sequence ID" value="KAJ8446316.1"/>
    <property type="molecule type" value="Genomic_DNA"/>
</dbReference>
<sequence length="250" mass="26298">MPSCCILSSPHHHTPPPPPFFRPSITTATASHWRLLQRSIGVSAMHMQLLSDDTVIIFTAPTSAPPTSPSTPATAAATPSTARPTRPSSTRPPTPSSHSPSSLTPGAPPAPPSPTAASFRPATSMMATVSYAPSTPPTAPTGRIPHTAYSLAGGTPPTTSSLTVRLPMLVETNDPKIENNLHPFVSLNVDGNLFIFANNRAILFDYADNKVIRTYPQIPGGDPRNYLSSGSAGMLPLKNLEGPNVEVEVL</sequence>
<name>A0A9Q1KP62_9CARY</name>
<accession>A0A9Q1KP62</accession>
<feature type="region of interest" description="Disordered" evidence="1">
    <location>
        <begin position="61"/>
        <end position="156"/>
    </location>
</feature>
<evidence type="ECO:0000313" key="4">
    <source>
        <dbReference type="Proteomes" id="UP001153076"/>
    </source>
</evidence>
<gene>
    <name evidence="3" type="ORF">Cgig2_005847</name>
</gene>
<protein>
    <recommendedName>
        <fullName evidence="2">Glyoxal oxidase N-terminal domain-containing protein</fullName>
    </recommendedName>
</protein>
<dbReference type="PANTHER" id="PTHR32208:SF62">
    <property type="entry name" value="OXIDASE, PUTATIVE, EXPRESSED-RELATED"/>
    <property type="match status" value="1"/>
</dbReference>
<feature type="compositionally biased region" description="Low complexity" evidence="1">
    <location>
        <begin position="70"/>
        <end position="89"/>
    </location>
</feature>
<dbReference type="Proteomes" id="UP001153076">
    <property type="component" value="Unassembled WGS sequence"/>
</dbReference>